<dbReference type="Proteomes" id="UP001162891">
    <property type="component" value="Chromosome"/>
</dbReference>
<keyword evidence="1" id="KW-0472">Membrane</keyword>
<evidence type="ECO:0000313" key="2">
    <source>
        <dbReference type="EMBL" id="BDG04474.1"/>
    </source>
</evidence>
<gene>
    <name evidence="2" type="ORF">AMOR_34700</name>
</gene>
<dbReference type="RefSeq" id="WP_248352860.1">
    <property type="nucleotide sequence ID" value="NZ_AP025591.1"/>
</dbReference>
<dbReference type="EMBL" id="AP025591">
    <property type="protein sequence ID" value="BDG04474.1"/>
    <property type="molecule type" value="Genomic_DNA"/>
</dbReference>
<dbReference type="PANTHER" id="PTHR43044:SF1">
    <property type="entry name" value="QUINOL:CYTOCHROME C OXIDOREDUCTASE QUINONE-BINDING SUBUNIT 2"/>
    <property type="match status" value="1"/>
</dbReference>
<feature type="transmembrane region" description="Helical" evidence="1">
    <location>
        <begin position="39"/>
        <end position="65"/>
    </location>
</feature>
<protein>
    <submittedName>
        <fullName evidence="2">Membrane protein</fullName>
    </submittedName>
</protein>
<feature type="transmembrane region" description="Helical" evidence="1">
    <location>
        <begin position="349"/>
        <end position="369"/>
    </location>
</feature>
<proteinExistence type="predicted"/>
<feature type="transmembrane region" description="Helical" evidence="1">
    <location>
        <begin position="12"/>
        <end position="33"/>
    </location>
</feature>
<keyword evidence="3" id="KW-1185">Reference proteome</keyword>
<keyword evidence="1" id="KW-0812">Transmembrane</keyword>
<feature type="transmembrane region" description="Helical" evidence="1">
    <location>
        <begin position="131"/>
        <end position="152"/>
    </location>
</feature>
<reference evidence="3" key="1">
    <citation type="journal article" date="2022" name="Int. J. Syst. Evol. Microbiol.">
        <title>Anaeromyxobacter oryzae sp. nov., Anaeromyxobacter diazotrophicus sp. nov. and Anaeromyxobacter paludicola sp. nov., isolated from paddy soils.</title>
        <authorList>
            <person name="Itoh H."/>
            <person name="Xu Z."/>
            <person name="Mise K."/>
            <person name="Masuda Y."/>
            <person name="Ushijima N."/>
            <person name="Hayakawa C."/>
            <person name="Shiratori Y."/>
            <person name="Senoo K."/>
        </authorList>
    </citation>
    <scope>NUCLEOTIDE SEQUENCE [LARGE SCALE GENOMIC DNA]</scope>
    <source>
        <strain evidence="3">Red232</strain>
    </source>
</reference>
<sequence>MNLSPYQGGRRLLTTSAAVGVAGLVLTAIGGAFDARRALYAYLVAFVYWLGLALGALILLGAFHASSAKWAVVLRRFLENVPGVIPLFIVLFIPILLGRHQLFPWVDPGALEGELRKAVEHKTKYLNVSFFLVRAAFYFVSWIVVAHFLRAWSLRQDAAGGVTLTRWQRRLGAGALPLLGLTMTFAAFDWIMSIDPRFYSTIFGVYWWAGSFMGAFAVTNIAAFATREDPNQFGAYLNLDHFHSLGKYTLAFVAFWAYVAFSQFMLIWIANIPDEVPWYILRINGGWLWVGVFLALFHFVVPFFTLLQRAVTRNPRRLAWVSAGLLVVHWVDLYWLIMPHVHERGPRFTLWDLTAFVGVGGVTVAMAVLRMRGTLAIPVRDPYLEDSLRYQPQ</sequence>
<evidence type="ECO:0000313" key="3">
    <source>
        <dbReference type="Proteomes" id="UP001162891"/>
    </source>
</evidence>
<feature type="transmembrane region" description="Helical" evidence="1">
    <location>
        <begin position="248"/>
        <end position="270"/>
    </location>
</feature>
<name>A0ABM7WYH6_9BACT</name>
<dbReference type="PANTHER" id="PTHR43044">
    <property type="match status" value="1"/>
</dbReference>
<keyword evidence="1" id="KW-1133">Transmembrane helix</keyword>
<feature type="transmembrane region" description="Helical" evidence="1">
    <location>
        <begin position="318"/>
        <end position="337"/>
    </location>
</feature>
<feature type="transmembrane region" description="Helical" evidence="1">
    <location>
        <begin position="205"/>
        <end position="227"/>
    </location>
</feature>
<feature type="transmembrane region" description="Helical" evidence="1">
    <location>
        <begin position="286"/>
        <end position="306"/>
    </location>
</feature>
<feature type="transmembrane region" description="Helical" evidence="1">
    <location>
        <begin position="173"/>
        <end position="193"/>
    </location>
</feature>
<evidence type="ECO:0000256" key="1">
    <source>
        <dbReference type="SAM" id="Phobius"/>
    </source>
</evidence>
<organism evidence="2 3">
    <name type="scientific">Anaeromyxobacter oryzae</name>
    <dbReference type="NCBI Taxonomy" id="2918170"/>
    <lineage>
        <taxon>Bacteria</taxon>
        <taxon>Pseudomonadati</taxon>
        <taxon>Myxococcota</taxon>
        <taxon>Myxococcia</taxon>
        <taxon>Myxococcales</taxon>
        <taxon>Cystobacterineae</taxon>
        <taxon>Anaeromyxobacteraceae</taxon>
        <taxon>Anaeromyxobacter</taxon>
    </lineage>
</organism>
<accession>A0ABM7WYH6</accession>
<feature type="transmembrane region" description="Helical" evidence="1">
    <location>
        <begin position="77"/>
        <end position="97"/>
    </location>
</feature>